<dbReference type="PANTHER" id="PTHR35535:SF1">
    <property type="entry name" value="HEAT SHOCK PROTEIN HSLJ"/>
    <property type="match status" value="1"/>
</dbReference>
<organism evidence="2 3">
    <name type="scientific">Paramuribaculum intestinale</name>
    <dbReference type="NCBI Taxonomy" id="2094151"/>
    <lineage>
        <taxon>Bacteria</taxon>
        <taxon>Pseudomonadati</taxon>
        <taxon>Bacteroidota</taxon>
        <taxon>Bacteroidia</taxon>
        <taxon>Bacteroidales</taxon>
        <taxon>Muribaculaceae</taxon>
        <taxon>Paramuribaculum</taxon>
    </lineage>
</organism>
<evidence type="ECO:0000313" key="3">
    <source>
        <dbReference type="Proteomes" id="UP000244925"/>
    </source>
</evidence>
<proteinExistence type="predicted"/>
<name>A0A2V1J358_9BACT</name>
<keyword evidence="3" id="KW-1185">Reference proteome</keyword>
<dbReference type="AlphaFoldDB" id="A0A2V1J358"/>
<reference evidence="3" key="1">
    <citation type="submission" date="2018-02" db="EMBL/GenBank/DDBJ databases">
        <authorList>
            <person name="Clavel T."/>
            <person name="Strowig T."/>
        </authorList>
    </citation>
    <scope>NUCLEOTIDE SEQUENCE [LARGE SCALE GENOMIC DNA]</scope>
    <source>
        <strain evidence="3">DSM 100764</strain>
    </source>
</reference>
<dbReference type="RefSeq" id="WP_107034844.1">
    <property type="nucleotide sequence ID" value="NZ_CAOOBX010000006.1"/>
</dbReference>
<dbReference type="Pfam" id="PF03724">
    <property type="entry name" value="META"/>
    <property type="match status" value="2"/>
</dbReference>
<evidence type="ECO:0000313" key="2">
    <source>
        <dbReference type="EMBL" id="PWB09792.1"/>
    </source>
</evidence>
<gene>
    <name evidence="2" type="ORF">C5O25_00875</name>
</gene>
<dbReference type="InterPro" id="IPR005184">
    <property type="entry name" value="DUF306_Meta_HslJ"/>
</dbReference>
<feature type="domain" description="DUF306" evidence="1">
    <location>
        <begin position="183"/>
        <end position="288"/>
    </location>
</feature>
<comment type="caution">
    <text evidence="2">The sequence shown here is derived from an EMBL/GenBank/DDBJ whole genome shotgun (WGS) entry which is preliminary data.</text>
</comment>
<dbReference type="InterPro" id="IPR053147">
    <property type="entry name" value="Hsp_HslJ-like"/>
</dbReference>
<dbReference type="EMBL" id="PUBV01000001">
    <property type="protein sequence ID" value="PWB09792.1"/>
    <property type="molecule type" value="Genomic_DNA"/>
</dbReference>
<dbReference type="Proteomes" id="UP000244925">
    <property type="component" value="Unassembled WGS sequence"/>
</dbReference>
<accession>A0A2V1J358</accession>
<dbReference type="InterPro" id="IPR038670">
    <property type="entry name" value="HslJ-like_sf"/>
</dbReference>
<feature type="domain" description="DUF306" evidence="1">
    <location>
        <begin position="63"/>
        <end position="174"/>
    </location>
</feature>
<evidence type="ECO:0000259" key="1">
    <source>
        <dbReference type="Pfam" id="PF03724"/>
    </source>
</evidence>
<dbReference type="PANTHER" id="PTHR35535">
    <property type="entry name" value="HEAT SHOCK PROTEIN HSLJ"/>
    <property type="match status" value="1"/>
</dbReference>
<sequence length="297" mass="32913">MAHYNSIRNNAILTGAALCLLAQGCSIFKKTETPAATINRQTDVVETKTPEQTVAAIDRVLYGEWTIANVGGMEVTGEERPYLIFDTTAVNPFEMKLYVNDGCNYLNGRVAVTPKGDIRPVNDFLSTMRYCADAKYELGIGTALNSMAHFKIEKISNDYILYLKNASDSTTMTMRKSDLTFLNGAWRVSVLDGKNIPADAEMQMVIDLPELKVHGNTGCNILNGSIFVDPAKQNSLQFSNLATTRMACPDMEREQKFLVVLEQVETAIPGKDKDTALLKDDHGQVMMQLTRLNLPKQ</sequence>
<protein>
    <submittedName>
        <fullName evidence="2">META domain-containing protein</fullName>
    </submittedName>
</protein>
<dbReference type="Gene3D" id="2.40.128.270">
    <property type="match status" value="2"/>
</dbReference>